<dbReference type="Proteomes" id="UP001177021">
    <property type="component" value="Unassembled WGS sequence"/>
</dbReference>
<keyword evidence="2" id="KW-1185">Reference proteome</keyword>
<protein>
    <submittedName>
        <fullName evidence="1">Uncharacterized protein</fullName>
    </submittedName>
</protein>
<evidence type="ECO:0000313" key="1">
    <source>
        <dbReference type="EMBL" id="CAJ2659634.1"/>
    </source>
</evidence>
<sequence>MKLTESSENNADAGNDSGNDFSLKSDDHDSVPVVLHDHVKELNHTVTEDSLKEKIEDEKSLGLKSENGGESVEVTHESVVSNAEWVSKSPDVGLSSTDSGWPAFNTKPCSYPYAPVGNEEAIVAVLHLQHNAIDACQKFLAPEGSDSDEDIIEDEDEDEDDEDEDELVENCDEESKEYRFFEKVFAEDVDLRKYYENNSKEGDFYCLVCGGIKKKMWKRFKDCVALIQHSTTVLRTKRMRAHRAYAQVVCKVVGWDINQLPTIVLKDVDSSLAASKKLLVEPEKPAAANGVDDRNVTHESVVSDAEWVCKSPNGRLSSTASEWPAFNTKPRSYPYSLVGDEEAIVAVLHLQHNAIDACQKFLAPNDDSDSDEDVIEDEDEDEGDDELAENCDEESEEYKFFEKVFAEDDGLRKYYENNSKKGDFYCLVCGGIKKKMWKRFKDCVALIQHSTAVLRTKRKRAHRAYAQVVCKLVGWDINQLPAIVWKDSDSSLAASKKLLVEPENPAAAGVTDDQNGELVNSVDDN</sequence>
<proteinExistence type="predicted"/>
<dbReference type="EMBL" id="CASHSV030000311">
    <property type="protein sequence ID" value="CAJ2659634.1"/>
    <property type="molecule type" value="Genomic_DNA"/>
</dbReference>
<reference evidence="1" key="1">
    <citation type="submission" date="2023-10" db="EMBL/GenBank/DDBJ databases">
        <authorList>
            <person name="Rodriguez Cubillos JULIANA M."/>
            <person name="De Vega J."/>
        </authorList>
    </citation>
    <scope>NUCLEOTIDE SEQUENCE</scope>
</reference>
<evidence type="ECO:0000313" key="2">
    <source>
        <dbReference type="Proteomes" id="UP001177021"/>
    </source>
</evidence>
<name>A0ACB0KTK4_TRIPR</name>
<comment type="caution">
    <text evidence="1">The sequence shown here is derived from an EMBL/GenBank/DDBJ whole genome shotgun (WGS) entry which is preliminary data.</text>
</comment>
<accession>A0ACB0KTK4</accession>
<gene>
    <name evidence="1" type="ORF">MILVUS5_LOCUS25752</name>
</gene>
<organism evidence="1 2">
    <name type="scientific">Trifolium pratense</name>
    <name type="common">Red clover</name>
    <dbReference type="NCBI Taxonomy" id="57577"/>
    <lineage>
        <taxon>Eukaryota</taxon>
        <taxon>Viridiplantae</taxon>
        <taxon>Streptophyta</taxon>
        <taxon>Embryophyta</taxon>
        <taxon>Tracheophyta</taxon>
        <taxon>Spermatophyta</taxon>
        <taxon>Magnoliopsida</taxon>
        <taxon>eudicotyledons</taxon>
        <taxon>Gunneridae</taxon>
        <taxon>Pentapetalae</taxon>
        <taxon>rosids</taxon>
        <taxon>fabids</taxon>
        <taxon>Fabales</taxon>
        <taxon>Fabaceae</taxon>
        <taxon>Papilionoideae</taxon>
        <taxon>50 kb inversion clade</taxon>
        <taxon>NPAAA clade</taxon>
        <taxon>Hologalegina</taxon>
        <taxon>IRL clade</taxon>
        <taxon>Trifolieae</taxon>
        <taxon>Trifolium</taxon>
    </lineage>
</organism>